<keyword evidence="2" id="KW-1185">Reference proteome</keyword>
<dbReference type="AlphaFoldDB" id="A0A7J7IIS6"/>
<dbReference type="EMBL" id="VWRR01000008">
    <property type="protein sequence ID" value="KAF6002993.1"/>
    <property type="molecule type" value="Genomic_DNA"/>
</dbReference>
<gene>
    <name evidence="1" type="ORF">F1559_002172</name>
</gene>
<protein>
    <recommendedName>
        <fullName evidence="3">Arginine deiminase</fullName>
    </recommendedName>
</protein>
<evidence type="ECO:0008006" key="3">
    <source>
        <dbReference type="Google" id="ProtNLM"/>
    </source>
</evidence>
<organism evidence="1 2">
    <name type="scientific">Cyanidiococcus yangmingshanensis</name>
    <dbReference type="NCBI Taxonomy" id="2690220"/>
    <lineage>
        <taxon>Eukaryota</taxon>
        <taxon>Rhodophyta</taxon>
        <taxon>Bangiophyceae</taxon>
        <taxon>Cyanidiales</taxon>
        <taxon>Cyanidiaceae</taxon>
        <taxon>Cyanidiococcus</taxon>
    </lineage>
</organism>
<evidence type="ECO:0000313" key="2">
    <source>
        <dbReference type="Proteomes" id="UP000530660"/>
    </source>
</evidence>
<name>A0A7J7IIS6_9RHOD</name>
<comment type="caution">
    <text evidence="1">The sequence shown here is derived from an EMBL/GenBank/DDBJ whole genome shotgun (WGS) entry which is preliminary data.</text>
</comment>
<evidence type="ECO:0000313" key="1">
    <source>
        <dbReference type="EMBL" id="KAF6002993.1"/>
    </source>
</evidence>
<reference evidence="1 2" key="1">
    <citation type="journal article" date="2020" name="J. Phycol.">
        <title>Comparative genome analysis reveals Cyanidiococcus gen. nov., a new extremophilic red algal genus sister to Cyanidioschyzon (Cyanidioschyzonaceae, Rhodophyta).</title>
        <authorList>
            <person name="Liu S.-L."/>
            <person name="Chiang Y.-R."/>
            <person name="Yoon H.S."/>
            <person name="Fu H.-Y."/>
        </authorList>
    </citation>
    <scope>NUCLEOTIDE SEQUENCE [LARGE SCALE GENOMIC DNA]</scope>
    <source>
        <strain evidence="1 2">THAL066</strain>
    </source>
</reference>
<dbReference type="Proteomes" id="UP000530660">
    <property type="component" value="Unassembled WGS sequence"/>
</dbReference>
<dbReference type="Pfam" id="PF02274">
    <property type="entry name" value="ADI"/>
    <property type="match status" value="1"/>
</dbReference>
<dbReference type="PANTHER" id="PTHR47271:SF2">
    <property type="entry name" value="ARGININE DEIMINASE"/>
    <property type="match status" value="1"/>
</dbReference>
<dbReference type="GO" id="GO:0016990">
    <property type="term" value="F:arginine deiminase activity"/>
    <property type="evidence" value="ECO:0007669"/>
    <property type="project" value="TreeGrafter"/>
</dbReference>
<sequence length="448" mass="50885">MEKPWDSYVQRGFPANLDDLHSPHHRDSPLVTTRAPLDAGQEHEDDTARIAIISSPGLPKMMGSLHPAGSLYEKPVNLRRAVEQHNALRRLLESHGVKVYDVHDILLKDTERSVSARVALEKLAARCLTYQFSTDVDLTRLAASEHEFIADSYKQKVLEVMAPEQLADIIKTNPVVTIEPSGRDTGFTASYCFKPLTNLLFTRDQQVTTRRGIVMARLRSEQRRREVDVMQFCFEKLKLKIIGRIPEHAYLEGGDFFPAGEDLCFIGIGLRSNMDAVRYMLDHDLFGTRRVAVVKDELDQSQDRMHLDCVFNIIGRKTVIMLEDIIGLKSPIRRMVDEYAREAECEPYRLSRSDVEFAAYVEDQKFDIIPLSFADQMAYGCNVLNLGAGHVVSVCSSAARKIVADERFRGNIEYLDFSQCTAMYGAAHCATQIVYRSRLPPFQLEHER</sequence>
<dbReference type="OrthoDB" id="5590314at2759"/>
<accession>A0A7J7IIS6</accession>
<dbReference type="SUPFAM" id="SSF55909">
    <property type="entry name" value="Pentein"/>
    <property type="match status" value="1"/>
</dbReference>
<proteinExistence type="predicted"/>
<dbReference type="GO" id="GO:0019546">
    <property type="term" value="P:L-arginine deiminase pathway"/>
    <property type="evidence" value="ECO:0007669"/>
    <property type="project" value="TreeGrafter"/>
</dbReference>
<dbReference type="Gene3D" id="3.75.10.10">
    <property type="entry name" value="L-arginine/glycine Amidinotransferase, Chain A"/>
    <property type="match status" value="1"/>
</dbReference>
<dbReference type="PANTHER" id="PTHR47271">
    <property type="entry name" value="ARGININE DEIMINASE"/>
    <property type="match status" value="1"/>
</dbReference>